<dbReference type="Gene3D" id="3.90.25.10">
    <property type="entry name" value="UDP-galactose 4-epimerase, domain 1"/>
    <property type="match status" value="1"/>
</dbReference>
<dbReference type="Gene3D" id="3.40.50.720">
    <property type="entry name" value="NAD(P)-binding Rossmann-like Domain"/>
    <property type="match status" value="1"/>
</dbReference>
<dbReference type="Proteomes" id="UP000070544">
    <property type="component" value="Unassembled WGS sequence"/>
</dbReference>
<dbReference type="GO" id="GO:0006694">
    <property type="term" value="P:steroid biosynthetic process"/>
    <property type="evidence" value="ECO:0007669"/>
    <property type="project" value="InterPro"/>
</dbReference>
<reference evidence="2 3" key="1">
    <citation type="journal article" date="2015" name="Genome Biol. Evol.">
        <title>Phylogenomic analyses indicate that early fungi evolved digesting cell walls of algal ancestors of land plants.</title>
        <authorList>
            <person name="Chang Y."/>
            <person name="Wang S."/>
            <person name="Sekimoto S."/>
            <person name="Aerts A.L."/>
            <person name="Choi C."/>
            <person name="Clum A."/>
            <person name="LaButti K.M."/>
            <person name="Lindquist E.A."/>
            <person name="Yee Ngan C."/>
            <person name="Ohm R.A."/>
            <person name="Salamov A.A."/>
            <person name="Grigoriev I.V."/>
            <person name="Spatafora J.W."/>
            <person name="Berbee M.L."/>
        </authorList>
    </citation>
    <scope>NUCLEOTIDE SEQUENCE [LARGE SCALE GENOMIC DNA]</scope>
    <source>
        <strain evidence="2 3">JEL478</strain>
    </source>
</reference>
<sequence length="332" mass="35803">MVSPHVHSDILITGGCGFLGRKLILSLLARTQLPGRIVVLDAFPPSPPSTAISHDTVPIVYRTGSILDTKVLNEVITSSTTCIYHLAAVVSAQAEQDWNLGMQVNFDGTRAIAERCLELGIKPVVVFTSSLAVYGGEVVKNCSEDSHIMPQSSYGAEKAMCELLLSDLSRRGLLDARILRLPTIAIRPGKPNAAASVFISGIVREPLQHKQKTVLPVDEKTLIWIASPRSAIKALVHASVVPRETLVDAQGSRRSVITLPGLSTTPRDLIDAMVRVGGGDASLVEKKPDPKIEAIVGTWPGDIDTPWAKSLGFEVDKNVDDIVKIFVEDDMH</sequence>
<evidence type="ECO:0000313" key="3">
    <source>
        <dbReference type="Proteomes" id="UP000070544"/>
    </source>
</evidence>
<gene>
    <name evidence="2" type="ORF">M427DRAFT_54588</name>
</gene>
<dbReference type="AlphaFoldDB" id="A0A139AKI2"/>
<dbReference type="InterPro" id="IPR002225">
    <property type="entry name" value="3Beta_OHSteriod_DH/Estase"/>
</dbReference>
<dbReference type="InterPro" id="IPR036291">
    <property type="entry name" value="NAD(P)-bd_dom_sf"/>
</dbReference>
<dbReference type="SUPFAM" id="SSF51735">
    <property type="entry name" value="NAD(P)-binding Rossmann-fold domains"/>
    <property type="match status" value="1"/>
</dbReference>
<accession>A0A139AKI2</accession>
<feature type="domain" description="3-beta hydroxysteroid dehydrogenase/isomerase" evidence="1">
    <location>
        <begin position="11"/>
        <end position="214"/>
    </location>
</feature>
<dbReference type="NCBIfam" id="NF043036">
    <property type="entry name" value="ErythonDh"/>
    <property type="match status" value="1"/>
</dbReference>
<organism evidence="2 3">
    <name type="scientific">Gonapodya prolifera (strain JEL478)</name>
    <name type="common">Monoblepharis prolifera</name>
    <dbReference type="NCBI Taxonomy" id="1344416"/>
    <lineage>
        <taxon>Eukaryota</taxon>
        <taxon>Fungi</taxon>
        <taxon>Fungi incertae sedis</taxon>
        <taxon>Chytridiomycota</taxon>
        <taxon>Chytridiomycota incertae sedis</taxon>
        <taxon>Monoblepharidomycetes</taxon>
        <taxon>Monoblepharidales</taxon>
        <taxon>Gonapodyaceae</taxon>
        <taxon>Gonapodya</taxon>
    </lineage>
</organism>
<dbReference type="Pfam" id="PF01073">
    <property type="entry name" value="3Beta_HSD"/>
    <property type="match status" value="1"/>
</dbReference>
<protein>
    <submittedName>
        <fullName evidence="2">NAD-dependent epimerase/dehydratase</fullName>
    </submittedName>
</protein>
<name>A0A139AKI2_GONPJ</name>
<dbReference type="EMBL" id="KQ965747">
    <property type="protein sequence ID" value="KXS17289.1"/>
    <property type="molecule type" value="Genomic_DNA"/>
</dbReference>
<dbReference type="OrthoDB" id="16464at2759"/>
<evidence type="ECO:0000313" key="2">
    <source>
        <dbReference type="EMBL" id="KXS17289.1"/>
    </source>
</evidence>
<dbReference type="STRING" id="1344416.A0A139AKI2"/>
<dbReference type="PANTHER" id="PTHR43103">
    <property type="entry name" value="NUCLEOSIDE-DIPHOSPHATE-SUGAR EPIMERASE"/>
    <property type="match status" value="1"/>
</dbReference>
<dbReference type="GO" id="GO:0016616">
    <property type="term" value="F:oxidoreductase activity, acting on the CH-OH group of donors, NAD or NADP as acceptor"/>
    <property type="evidence" value="ECO:0007669"/>
    <property type="project" value="InterPro"/>
</dbReference>
<dbReference type="InterPro" id="IPR050005">
    <property type="entry name" value="DenD"/>
</dbReference>
<proteinExistence type="predicted"/>
<evidence type="ECO:0000259" key="1">
    <source>
        <dbReference type="Pfam" id="PF01073"/>
    </source>
</evidence>
<dbReference type="OMA" id="FGHFRQV"/>
<dbReference type="PANTHER" id="PTHR43103:SF3">
    <property type="entry name" value="ADP-L-GLYCERO-D-MANNO-HEPTOSE-6-EPIMERASE"/>
    <property type="match status" value="1"/>
</dbReference>
<keyword evidence="3" id="KW-1185">Reference proteome</keyword>